<protein>
    <submittedName>
        <fullName evidence="9">Kinesin-like protein KIF2A</fullName>
    </submittedName>
</protein>
<dbReference type="PROSITE" id="PS50067">
    <property type="entry name" value="KINESIN_MOTOR_2"/>
    <property type="match status" value="1"/>
</dbReference>
<dbReference type="Gene3D" id="3.40.850.10">
    <property type="entry name" value="Kinesin motor domain"/>
    <property type="match status" value="1"/>
</dbReference>
<evidence type="ECO:0000256" key="5">
    <source>
        <dbReference type="ARBA" id="ARBA00023175"/>
    </source>
</evidence>
<reference evidence="9 10" key="1">
    <citation type="submission" date="2016-02" db="EMBL/GenBank/DDBJ databases">
        <title>Genome analysis of coral dinoflagellate symbionts highlights evolutionary adaptations to a symbiotic lifestyle.</title>
        <authorList>
            <person name="Aranda M."/>
            <person name="Li Y."/>
            <person name="Liew Y.J."/>
            <person name="Baumgarten S."/>
            <person name="Simakov O."/>
            <person name="Wilson M."/>
            <person name="Piel J."/>
            <person name="Ashoor H."/>
            <person name="Bougouffa S."/>
            <person name="Bajic V.B."/>
            <person name="Ryu T."/>
            <person name="Ravasi T."/>
            <person name="Bayer T."/>
            <person name="Micklem G."/>
            <person name="Kim H."/>
            <person name="Bhak J."/>
            <person name="Lajeunesse T.C."/>
            <person name="Voolstra C.R."/>
        </authorList>
    </citation>
    <scope>NUCLEOTIDE SEQUENCE [LARGE SCALE GENOMIC DNA]</scope>
    <source>
        <strain evidence="9 10">CCMP2467</strain>
    </source>
</reference>
<evidence type="ECO:0000256" key="6">
    <source>
        <dbReference type="ARBA" id="ARBA00023212"/>
    </source>
</evidence>
<dbReference type="InterPro" id="IPR011010">
    <property type="entry name" value="DNA_brk_join_enz"/>
</dbReference>
<comment type="similarity">
    <text evidence="7">Belongs to the TRAFAC class myosin-kinesin ATPase superfamily. Kinesin family.</text>
</comment>
<keyword evidence="10" id="KW-1185">Reference proteome</keyword>
<keyword evidence="5" id="KW-0505">Motor protein</keyword>
<dbReference type="InterPro" id="IPR027640">
    <property type="entry name" value="Kinesin-like_fam"/>
</dbReference>
<dbReference type="GO" id="GO:0007019">
    <property type="term" value="P:microtubule depolymerization"/>
    <property type="evidence" value="ECO:0007669"/>
    <property type="project" value="TreeGrafter"/>
</dbReference>
<dbReference type="InterPro" id="IPR013762">
    <property type="entry name" value="Integrase-like_cat_sf"/>
</dbReference>
<dbReference type="EMBL" id="LSRX01000740">
    <property type="protein sequence ID" value="OLP89831.1"/>
    <property type="molecule type" value="Genomic_DNA"/>
</dbReference>
<evidence type="ECO:0000256" key="2">
    <source>
        <dbReference type="ARBA" id="ARBA00022490"/>
    </source>
</evidence>
<name>A0A1Q9D3S0_SYMMI</name>
<dbReference type="PANTHER" id="PTHR47971:SF8">
    <property type="entry name" value="KINESIN-LIKE PROTEIN"/>
    <property type="match status" value="1"/>
</dbReference>
<feature type="domain" description="Kinesin motor" evidence="8">
    <location>
        <begin position="203"/>
        <end position="350"/>
    </location>
</feature>
<dbReference type="Proteomes" id="UP000186817">
    <property type="component" value="Unassembled WGS sequence"/>
</dbReference>
<comment type="caution">
    <text evidence="9">The sequence shown here is derived from an EMBL/GenBank/DDBJ whole genome shotgun (WGS) entry which is preliminary data.</text>
</comment>
<dbReference type="GO" id="GO:0005524">
    <property type="term" value="F:ATP binding"/>
    <property type="evidence" value="ECO:0007669"/>
    <property type="project" value="InterPro"/>
</dbReference>
<comment type="caution">
    <text evidence="7">Lacks conserved residue(s) required for the propagation of feature annotation.</text>
</comment>
<evidence type="ECO:0000256" key="4">
    <source>
        <dbReference type="ARBA" id="ARBA00023172"/>
    </source>
</evidence>
<dbReference type="InterPro" id="IPR001752">
    <property type="entry name" value="Kinesin_motor_dom"/>
</dbReference>
<dbReference type="GO" id="GO:0003677">
    <property type="term" value="F:DNA binding"/>
    <property type="evidence" value="ECO:0007669"/>
    <property type="project" value="InterPro"/>
</dbReference>
<dbReference type="GO" id="GO:0006310">
    <property type="term" value="P:DNA recombination"/>
    <property type="evidence" value="ECO:0007669"/>
    <property type="project" value="UniProtKB-KW"/>
</dbReference>
<dbReference type="SUPFAM" id="SSF56349">
    <property type="entry name" value="DNA breaking-rejoining enzymes"/>
    <property type="match status" value="1"/>
</dbReference>
<organism evidence="9 10">
    <name type="scientific">Symbiodinium microadriaticum</name>
    <name type="common">Dinoflagellate</name>
    <name type="synonym">Zooxanthella microadriatica</name>
    <dbReference type="NCBI Taxonomy" id="2951"/>
    <lineage>
        <taxon>Eukaryota</taxon>
        <taxon>Sar</taxon>
        <taxon>Alveolata</taxon>
        <taxon>Dinophyceae</taxon>
        <taxon>Suessiales</taxon>
        <taxon>Symbiodiniaceae</taxon>
        <taxon>Symbiodinium</taxon>
    </lineage>
</organism>
<dbReference type="Gene3D" id="1.10.443.10">
    <property type="entry name" value="Intergrase catalytic core"/>
    <property type="match status" value="1"/>
</dbReference>
<dbReference type="GO" id="GO:0005874">
    <property type="term" value="C:microtubule"/>
    <property type="evidence" value="ECO:0007669"/>
    <property type="project" value="UniProtKB-KW"/>
</dbReference>
<keyword evidence="6" id="KW-0206">Cytoskeleton</keyword>
<dbReference type="InterPro" id="IPR049225">
    <property type="entry name" value="DUF6822"/>
</dbReference>
<evidence type="ECO:0000256" key="3">
    <source>
        <dbReference type="ARBA" id="ARBA00022701"/>
    </source>
</evidence>
<evidence type="ECO:0000313" key="10">
    <source>
        <dbReference type="Proteomes" id="UP000186817"/>
    </source>
</evidence>
<keyword evidence="3" id="KW-0493">Microtubule</keyword>
<evidence type="ECO:0000256" key="1">
    <source>
        <dbReference type="ARBA" id="ARBA00004245"/>
    </source>
</evidence>
<dbReference type="SUPFAM" id="SSF52540">
    <property type="entry name" value="P-loop containing nucleoside triphosphate hydrolases"/>
    <property type="match status" value="1"/>
</dbReference>
<dbReference type="GO" id="GO:0007018">
    <property type="term" value="P:microtubule-based movement"/>
    <property type="evidence" value="ECO:0007669"/>
    <property type="project" value="InterPro"/>
</dbReference>
<dbReference type="GO" id="GO:0003777">
    <property type="term" value="F:microtubule motor activity"/>
    <property type="evidence" value="ECO:0007669"/>
    <property type="project" value="InterPro"/>
</dbReference>
<evidence type="ECO:0000313" key="9">
    <source>
        <dbReference type="EMBL" id="OLP89831.1"/>
    </source>
</evidence>
<gene>
    <name evidence="9" type="primary">KIF2A</name>
    <name evidence="9" type="ORF">AK812_SmicGene28644</name>
</gene>
<dbReference type="InterPro" id="IPR027417">
    <property type="entry name" value="P-loop_NTPase"/>
</dbReference>
<dbReference type="SMART" id="SM00129">
    <property type="entry name" value="KISc"/>
    <property type="match status" value="1"/>
</dbReference>
<dbReference type="OrthoDB" id="423651at2759"/>
<keyword evidence="2" id="KW-0963">Cytoplasm</keyword>
<evidence type="ECO:0000259" key="8">
    <source>
        <dbReference type="PROSITE" id="PS50067"/>
    </source>
</evidence>
<sequence>MLRWLYTHLHGGTLEQTEAALQWGALCLAFFFLLRASEYLDTGYHSPLRGLRGKADAGGSKTDVYNRGEYRNHYKTGLLLCPVKAAVQLFRAFPLRFAGGPEEEELLFRDAEGRPLPRTLVSTLICKAAEALGEPEGALGTHSLRFGGASALWAAFGDAALVKRWGRWTSESFQTYIWDARATSKDVARSFPLLRPGRGAFRETAHARRRTASTGANAVSSRSHAVCLLRIQRKGPEESREPTRAGLLVLVDCAGSERKKDSRGHSKEQQQESAEINASLYALKDCCRALASLPRVPPHAVRASSLTKVLAQAFLAQESRLAVICTVSPCASDTEHTVTTLRLGTALAGCCEQEEKDFLDQVPSERRGPSKTPKQWTPDLLLPILHSCLLAAAFGTRIIFPIRTMTPIGSPRVPSTVGSSLVMPVARDAAEPDDSAPAARLATPAVPAGCAAATPPHAMPAEVDQSALRPQVPPMPCAAVMSGNAHHLQPHALAADRCPGIWHLLDKVLDMSQDTGTPATSCIENTDQLQPPLRVPFLVVQAYYRQWLQGALMDAVLQANYGEHWLEIFRRWKMEGFQNVVADLNNYVGMLWG</sequence>
<comment type="subcellular location">
    <subcellularLocation>
        <location evidence="1">Cytoplasm</location>
        <location evidence="1">Cytoskeleton</location>
    </subcellularLocation>
</comment>
<accession>A0A1Q9D3S0</accession>
<proteinExistence type="inferred from homology"/>
<keyword evidence="4" id="KW-0233">DNA recombination</keyword>
<evidence type="ECO:0000256" key="7">
    <source>
        <dbReference type="PROSITE-ProRule" id="PRU00283"/>
    </source>
</evidence>
<dbReference type="PANTHER" id="PTHR47971">
    <property type="entry name" value="KINESIN-RELATED PROTEIN 6"/>
    <property type="match status" value="1"/>
</dbReference>
<dbReference type="InterPro" id="IPR036961">
    <property type="entry name" value="Kinesin_motor_dom_sf"/>
</dbReference>
<dbReference type="Pfam" id="PF20708">
    <property type="entry name" value="DUF6822"/>
    <property type="match status" value="1"/>
</dbReference>
<dbReference type="GO" id="GO:0015074">
    <property type="term" value="P:DNA integration"/>
    <property type="evidence" value="ECO:0007669"/>
    <property type="project" value="InterPro"/>
</dbReference>
<dbReference type="Pfam" id="PF00225">
    <property type="entry name" value="Kinesin"/>
    <property type="match status" value="1"/>
</dbReference>
<dbReference type="PRINTS" id="PR00380">
    <property type="entry name" value="KINESINHEAVY"/>
</dbReference>
<dbReference type="GO" id="GO:0008017">
    <property type="term" value="F:microtubule binding"/>
    <property type="evidence" value="ECO:0007669"/>
    <property type="project" value="InterPro"/>
</dbReference>
<dbReference type="AlphaFoldDB" id="A0A1Q9D3S0"/>